<dbReference type="Proteomes" id="UP001321473">
    <property type="component" value="Unassembled WGS sequence"/>
</dbReference>
<feature type="compositionally biased region" description="Low complexity" evidence="1">
    <location>
        <begin position="1"/>
        <end position="14"/>
    </location>
</feature>
<name>A0AAQ4ETT7_AMBAM</name>
<accession>A0AAQ4ETT7</accession>
<evidence type="ECO:0000313" key="3">
    <source>
        <dbReference type="Proteomes" id="UP001321473"/>
    </source>
</evidence>
<feature type="region of interest" description="Disordered" evidence="1">
    <location>
        <begin position="1"/>
        <end position="59"/>
    </location>
</feature>
<evidence type="ECO:0000313" key="2">
    <source>
        <dbReference type="EMBL" id="KAK8778120.1"/>
    </source>
</evidence>
<dbReference type="AlphaFoldDB" id="A0AAQ4ETT7"/>
<proteinExistence type="predicted"/>
<reference evidence="2 3" key="1">
    <citation type="journal article" date="2023" name="Arcadia Sci">
        <title>De novo assembly of a long-read Amblyomma americanum tick genome.</title>
        <authorList>
            <person name="Chou S."/>
            <person name="Poskanzer K.E."/>
            <person name="Rollins M."/>
            <person name="Thuy-Boun P.S."/>
        </authorList>
    </citation>
    <scope>NUCLEOTIDE SEQUENCE [LARGE SCALE GENOMIC DNA]</scope>
    <source>
        <strain evidence="2">F_SG_1</strain>
        <tissue evidence="2">Salivary glands</tissue>
    </source>
</reference>
<dbReference type="EMBL" id="JARKHS020011091">
    <property type="protein sequence ID" value="KAK8778120.1"/>
    <property type="molecule type" value="Genomic_DNA"/>
</dbReference>
<organism evidence="2 3">
    <name type="scientific">Amblyomma americanum</name>
    <name type="common">Lone star tick</name>
    <dbReference type="NCBI Taxonomy" id="6943"/>
    <lineage>
        <taxon>Eukaryota</taxon>
        <taxon>Metazoa</taxon>
        <taxon>Ecdysozoa</taxon>
        <taxon>Arthropoda</taxon>
        <taxon>Chelicerata</taxon>
        <taxon>Arachnida</taxon>
        <taxon>Acari</taxon>
        <taxon>Parasitiformes</taxon>
        <taxon>Ixodida</taxon>
        <taxon>Ixodoidea</taxon>
        <taxon>Ixodidae</taxon>
        <taxon>Amblyomminae</taxon>
        <taxon>Amblyomma</taxon>
    </lineage>
</organism>
<feature type="compositionally biased region" description="Basic and acidic residues" evidence="1">
    <location>
        <begin position="46"/>
        <end position="55"/>
    </location>
</feature>
<keyword evidence="3" id="KW-1185">Reference proteome</keyword>
<gene>
    <name evidence="2" type="ORF">V5799_020537</name>
</gene>
<evidence type="ECO:0000256" key="1">
    <source>
        <dbReference type="SAM" id="MobiDB-lite"/>
    </source>
</evidence>
<protein>
    <submittedName>
        <fullName evidence="2">Uncharacterized protein</fullName>
    </submittedName>
</protein>
<sequence length="279" mass="29930">MAVPSVSQPVRPSSLASVAKCSDPSGTDDGGEALRRKPSAVSFDAGVREESERKPVPLNKVPEALAHLEDIAPRPTRLKGLSTIVKGSGSLSTASRAQRASFVDFGAAKCAIIRMHCIFLLRSDPAPLSSENVAVMEAAGERSASRGKRRGVQCACATYLAIFSLSYVPSVVHQLEPRGALIGALTSMVLVTSMLTSCLQAAFEFIRRVWQMLPWGAILLLGSTHVASELVQVRRVCCATDVYGTDDSVTCLPLDFGLRGLLERLLTRTTQSALRLFEE</sequence>
<comment type="caution">
    <text evidence="2">The sequence shown here is derived from an EMBL/GenBank/DDBJ whole genome shotgun (WGS) entry which is preliminary data.</text>
</comment>